<name>A0A4Y1QN15_PRUDU</name>
<evidence type="ECO:0000313" key="1">
    <source>
        <dbReference type="EMBL" id="BBG93250.1"/>
    </source>
</evidence>
<sequence length="69" mass="7474">METPLSSCSGEQLVCNGGKACRLRAYVGDIALEKTPLSLCSDEQLVCNRGKACRLCAYVGDISLKKRLH</sequence>
<dbReference type="EMBL" id="AP019297">
    <property type="protein sequence ID" value="BBG93250.1"/>
    <property type="molecule type" value="Genomic_DNA"/>
</dbReference>
<reference evidence="1" key="1">
    <citation type="journal article" date="2019" name="Science">
        <title>Mutation of a bHLH transcription factor allowed almond domestication.</title>
        <authorList>
            <person name="Sanchez-Perez R."/>
            <person name="Pavan S."/>
            <person name="Mazzeo R."/>
            <person name="Moldovan C."/>
            <person name="Aiese Cigliano R."/>
            <person name="Del Cueto J."/>
            <person name="Ricciardi F."/>
            <person name="Lotti C."/>
            <person name="Ricciardi L."/>
            <person name="Dicenta F."/>
            <person name="Lopez-Marques R.L."/>
            <person name="Lindberg Moller B."/>
        </authorList>
    </citation>
    <scope>NUCLEOTIDE SEQUENCE</scope>
</reference>
<gene>
    <name evidence="1" type="ORF">Prudu_001206</name>
</gene>
<proteinExistence type="predicted"/>
<dbReference type="AlphaFoldDB" id="A0A4Y1QN15"/>
<organism evidence="1">
    <name type="scientific">Prunus dulcis</name>
    <name type="common">Almond</name>
    <name type="synonym">Amygdalus dulcis</name>
    <dbReference type="NCBI Taxonomy" id="3755"/>
    <lineage>
        <taxon>Eukaryota</taxon>
        <taxon>Viridiplantae</taxon>
        <taxon>Streptophyta</taxon>
        <taxon>Embryophyta</taxon>
        <taxon>Tracheophyta</taxon>
        <taxon>Spermatophyta</taxon>
        <taxon>Magnoliopsida</taxon>
        <taxon>eudicotyledons</taxon>
        <taxon>Gunneridae</taxon>
        <taxon>Pentapetalae</taxon>
        <taxon>rosids</taxon>
        <taxon>fabids</taxon>
        <taxon>Rosales</taxon>
        <taxon>Rosaceae</taxon>
        <taxon>Amygdaloideae</taxon>
        <taxon>Amygdaleae</taxon>
        <taxon>Prunus</taxon>
    </lineage>
</organism>
<protein>
    <submittedName>
        <fullName evidence="1">Uncharacterized protein</fullName>
    </submittedName>
</protein>
<accession>A0A4Y1QN15</accession>